<feature type="region of interest" description="Disordered" evidence="1">
    <location>
        <begin position="410"/>
        <end position="429"/>
    </location>
</feature>
<evidence type="ECO:0000313" key="6">
    <source>
        <dbReference type="Proteomes" id="UP000251937"/>
    </source>
</evidence>
<feature type="domain" description="MobA/VirD2-like nuclease" evidence="2">
    <location>
        <begin position="35"/>
        <end position="151"/>
    </location>
</feature>
<dbReference type="EMBL" id="FUZE01000022">
    <property type="protein sequence ID" value="SKC03139.1"/>
    <property type="molecule type" value="Genomic_DNA"/>
</dbReference>
<dbReference type="KEGG" id="cbp:EB354_14110"/>
<organism evidence="4 6">
    <name type="scientific">Chryseobacterium balustinum</name>
    <dbReference type="NCBI Taxonomy" id="246"/>
    <lineage>
        <taxon>Bacteria</taxon>
        <taxon>Pseudomonadati</taxon>
        <taxon>Bacteroidota</taxon>
        <taxon>Flavobacteriia</taxon>
        <taxon>Flavobacteriales</taxon>
        <taxon>Weeksellaceae</taxon>
        <taxon>Chryseobacterium group</taxon>
        <taxon>Chryseobacterium</taxon>
    </lineage>
</organism>
<dbReference type="Proteomes" id="UP000251937">
    <property type="component" value="Unassembled WGS sequence"/>
</dbReference>
<protein>
    <submittedName>
        <fullName evidence="3 4">Relaxase/Mobilisation nuclease domain</fullName>
    </submittedName>
</protein>
<proteinExistence type="predicted"/>
<evidence type="ECO:0000313" key="5">
    <source>
        <dbReference type="Proteomes" id="UP000190669"/>
    </source>
</evidence>
<sequence length="429" mass="48994">MIAKIGRGSNLFGALAYNQLKVDNENGEILLMNKMIETTDGNYTVAQLVKSFEPYLIANKNTEKPTLHISLNPDPNDKVSDGDFVQIAQEYMNAMGFGEQPFVVFKHTDISRTHIHIVSIGVDEMGKKISDKFEKRKSMKICRELEQKYQLFSAAHKESVQNEKFFSPVNYQSGDVKSQLASVIRNISNYYQFQTMGEYNALLSLYDISCEKVDKIENGILKNGLLYFALNDKGEKVSQPFKASVFGKDAGVRALDSHFLNSNNKLKLRSVHETLKEALKFVMKTQHNESEFKSKLKDMGISTVVRRNASGRIYGITFIDHQSKSVWNGSRLGKEFSANAFNQIWNEGVNPEKQINNDGEKQNMVQNNSEILNPEKPHELFDFLNDNSASKIDEFGSILPQMQGEDYEELDFENRMKRKSKKNNRRFRG</sequence>
<dbReference type="NCBIfam" id="NF041325">
    <property type="entry name" value="Bacteroid_MobB"/>
    <property type="match status" value="1"/>
</dbReference>
<dbReference type="AlphaFoldDB" id="A0AAX2INJ5"/>
<reference evidence="4 6" key="2">
    <citation type="submission" date="2018-06" db="EMBL/GenBank/DDBJ databases">
        <authorList>
            <consortium name="Pathogen Informatics"/>
            <person name="Doyle S."/>
        </authorList>
    </citation>
    <scope>NUCLEOTIDE SEQUENCE [LARGE SCALE GENOMIC DNA]</scope>
    <source>
        <strain evidence="4 6">NCTC11212</strain>
    </source>
</reference>
<dbReference type="EMBL" id="UAVR01000013">
    <property type="protein sequence ID" value="SQA90934.1"/>
    <property type="molecule type" value="Genomic_DNA"/>
</dbReference>
<evidence type="ECO:0000256" key="1">
    <source>
        <dbReference type="SAM" id="MobiDB-lite"/>
    </source>
</evidence>
<feature type="compositionally biased region" description="Basic residues" evidence="1">
    <location>
        <begin position="416"/>
        <end position="429"/>
    </location>
</feature>
<dbReference type="Proteomes" id="UP000190669">
    <property type="component" value="Unassembled WGS sequence"/>
</dbReference>
<gene>
    <name evidence="4" type="ORF">NCTC11212_02838</name>
    <name evidence="3" type="ORF">SAMN05421800_12223</name>
</gene>
<dbReference type="RefSeq" id="WP_079466626.1">
    <property type="nucleotide sequence ID" value="NZ_CP033934.1"/>
</dbReference>
<evidence type="ECO:0000259" key="2">
    <source>
        <dbReference type="Pfam" id="PF03432"/>
    </source>
</evidence>
<reference evidence="3 5" key="1">
    <citation type="submission" date="2017-02" db="EMBL/GenBank/DDBJ databases">
        <authorList>
            <person name="Varghese N."/>
            <person name="Submissions S."/>
        </authorList>
    </citation>
    <scope>NUCLEOTIDE SEQUENCE [LARGE SCALE GENOMIC DNA]</scope>
    <source>
        <strain evidence="3 5">DSM 16775</strain>
    </source>
</reference>
<name>A0AAX2INJ5_9FLAO</name>
<comment type="caution">
    <text evidence="4">The sequence shown here is derived from an EMBL/GenBank/DDBJ whole genome shotgun (WGS) entry which is preliminary data.</text>
</comment>
<dbReference type="Pfam" id="PF03432">
    <property type="entry name" value="Relaxase"/>
    <property type="match status" value="1"/>
</dbReference>
<evidence type="ECO:0000313" key="3">
    <source>
        <dbReference type="EMBL" id="SKC03139.1"/>
    </source>
</evidence>
<keyword evidence="5" id="KW-1185">Reference proteome</keyword>
<accession>A0AAX2INJ5</accession>
<evidence type="ECO:0000313" key="4">
    <source>
        <dbReference type="EMBL" id="SQA90934.1"/>
    </source>
</evidence>
<dbReference type="InterPro" id="IPR005094">
    <property type="entry name" value="Endonuclease_MobA/VirD2"/>
</dbReference>